<gene>
    <name evidence="1" type="ORF">ROHU_009194</name>
</gene>
<proteinExistence type="predicted"/>
<organism evidence="1 2">
    <name type="scientific">Labeo rohita</name>
    <name type="common">Indian major carp</name>
    <name type="synonym">Cyprinus rohita</name>
    <dbReference type="NCBI Taxonomy" id="84645"/>
    <lineage>
        <taxon>Eukaryota</taxon>
        <taxon>Metazoa</taxon>
        <taxon>Chordata</taxon>
        <taxon>Craniata</taxon>
        <taxon>Vertebrata</taxon>
        <taxon>Euteleostomi</taxon>
        <taxon>Actinopterygii</taxon>
        <taxon>Neopterygii</taxon>
        <taxon>Teleostei</taxon>
        <taxon>Ostariophysi</taxon>
        <taxon>Cypriniformes</taxon>
        <taxon>Cyprinidae</taxon>
        <taxon>Labeoninae</taxon>
        <taxon>Labeonini</taxon>
        <taxon>Labeo</taxon>
    </lineage>
</organism>
<sequence length="84" mass="8859">MDLIACNIGGVFGAIVTVTASAVCGLDHVICNTFQLEHFLVMAIVTVITSTGSFQELILVAPNTIEIHRSDGIPERGCKEKASA</sequence>
<dbReference type="EMBL" id="QBIY01012919">
    <property type="protein sequence ID" value="RXN14147.1"/>
    <property type="molecule type" value="Genomic_DNA"/>
</dbReference>
<evidence type="ECO:0000313" key="1">
    <source>
        <dbReference type="EMBL" id="RXN14147.1"/>
    </source>
</evidence>
<name>A0A498MAH7_LABRO</name>
<evidence type="ECO:0000313" key="2">
    <source>
        <dbReference type="Proteomes" id="UP000290572"/>
    </source>
</evidence>
<dbReference type="Proteomes" id="UP000290572">
    <property type="component" value="Unassembled WGS sequence"/>
</dbReference>
<dbReference type="AlphaFoldDB" id="A0A498MAH7"/>
<accession>A0A498MAH7</accession>
<keyword evidence="2" id="KW-1185">Reference proteome</keyword>
<comment type="caution">
    <text evidence="1">The sequence shown here is derived from an EMBL/GenBank/DDBJ whole genome shotgun (WGS) entry which is preliminary data.</text>
</comment>
<protein>
    <submittedName>
        <fullName evidence="1">Uncharacterized protein</fullName>
    </submittedName>
</protein>
<reference evidence="1 2" key="1">
    <citation type="submission" date="2018-03" db="EMBL/GenBank/DDBJ databases">
        <title>Draft genome sequence of Rohu Carp (Labeo rohita).</title>
        <authorList>
            <person name="Das P."/>
            <person name="Kushwaha B."/>
            <person name="Joshi C.G."/>
            <person name="Kumar D."/>
            <person name="Nagpure N.S."/>
            <person name="Sahoo L."/>
            <person name="Das S.P."/>
            <person name="Bit A."/>
            <person name="Patnaik S."/>
            <person name="Meher P.K."/>
            <person name="Jayasankar P."/>
            <person name="Koringa P.G."/>
            <person name="Patel N.V."/>
            <person name="Hinsu A.T."/>
            <person name="Kumar R."/>
            <person name="Pandey M."/>
            <person name="Agarwal S."/>
            <person name="Srivastava S."/>
            <person name="Singh M."/>
            <person name="Iquebal M.A."/>
            <person name="Jaiswal S."/>
            <person name="Angadi U.B."/>
            <person name="Kumar N."/>
            <person name="Raza M."/>
            <person name="Shah T.M."/>
            <person name="Rai A."/>
            <person name="Jena J.K."/>
        </authorList>
    </citation>
    <scope>NUCLEOTIDE SEQUENCE [LARGE SCALE GENOMIC DNA]</scope>
    <source>
        <strain evidence="1">DASCIFA01</strain>
        <tissue evidence="1">Testis</tissue>
    </source>
</reference>